<organism evidence="2 3">
    <name type="scientific">Symbiodinium microadriaticum</name>
    <name type="common">Dinoflagellate</name>
    <name type="synonym">Zooxanthella microadriatica</name>
    <dbReference type="NCBI Taxonomy" id="2951"/>
    <lineage>
        <taxon>Eukaryota</taxon>
        <taxon>Sar</taxon>
        <taxon>Alveolata</taxon>
        <taxon>Dinophyceae</taxon>
        <taxon>Suessiales</taxon>
        <taxon>Symbiodiniaceae</taxon>
        <taxon>Symbiodinium</taxon>
    </lineage>
</organism>
<feature type="region of interest" description="Disordered" evidence="1">
    <location>
        <begin position="246"/>
        <end position="271"/>
    </location>
</feature>
<evidence type="ECO:0000313" key="3">
    <source>
        <dbReference type="Proteomes" id="UP000186817"/>
    </source>
</evidence>
<reference evidence="2 3" key="1">
    <citation type="submission" date="2016-02" db="EMBL/GenBank/DDBJ databases">
        <title>Genome analysis of coral dinoflagellate symbionts highlights evolutionary adaptations to a symbiotic lifestyle.</title>
        <authorList>
            <person name="Aranda M."/>
            <person name="Li Y."/>
            <person name="Liew Y.J."/>
            <person name="Baumgarten S."/>
            <person name="Simakov O."/>
            <person name="Wilson M."/>
            <person name="Piel J."/>
            <person name="Ashoor H."/>
            <person name="Bougouffa S."/>
            <person name="Bajic V.B."/>
            <person name="Ryu T."/>
            <person name="Ravasi T."/>
            <person name="Bayer T."/>
            <person name="Micklem G."/>
            <person name="Kim H."/>
            <person name="Bhak J."/>
            <person name="Lajeunesse T.C."/>
            <person name="Voolstra C.R."/>
        </authorList>
    </citation>
    <scope>NUCLEOTIDE SEQUENCE [LARGE SCALE GENOMIC DNA]</scope>
    <source>
        <strain evidence="2 3">CCMP2467</strain>
    </source>
</reference>
<dbReference type="Proteomes" id="UP000186817">
    <property type="component" value="Unassembled WGS sequence"/>
</dbReference>
<dbReference type="AlphaFoldDB" id="A0A1Q9CC03"/>
<keyword evidence="3" id="KW-1185">Reference proteome</keyword>
<accession>A0A1Q9CC03</accession>
<sequence>MVTKEEALVLMVGSGTFNLTSNHEEVGRAARGAGAFAEELLALVDNEFWVMRDFVSAVEANPCVRGGAQGFPIGRRAIDNEVEAAAIVSVDLLRFSACKPPLLLHDPTFRANDLASDLRARAAEGELTFIRWECCAVHKCEIMSQFFWALKRGTSDILRTFTGEFDRMAWMHVGKLRLDEGETTNKAVEKRDTREGREYLAITGVRQHCGGAPLALAYAGEKGLNLWSMPDHETAVGHPAVSVIPESTAPSVDRDSLADDKRCRDQGACAS</sequence>
<name>A0A1Q9CC03_SYMMI</name>
<comment type="caution">
    <text evidence="2">The sequence shown here is derived from an EMBL/GenBank/DDBJ whole genome shotgun (WGS) entry which is preliminary data.</text>
</comment>
<gene>
    <name evidence="2" type="ORF">AK812_SmicGene39244</name>
</gene>
<evidence type="ECO:0000256" key="1">
    <source>
        <dbReference type="SAM" id="MobiDB-lite"/>
    </source>
</evidence>
<feature type="compositionally biased region" description="Basic and acidic residues" evidence="1">
    <location>
        <begin position="252"/>
        <end position="265"/>
    </location>
</feature>
<evidence type="ECO:0000313" key="2">
    <source>
        <dbReference type="EMBL" id="OLP80357.1"/>
    </source>
</evidence>
<dbReference type="OrthoDB" id="10283566at2759"/>
<dbReference type="EMBL" id="LSRX01001387">
    <property type="protein sequence ID" value="OLP80357.1"/>
    <property type="molecule type" value="Genomic_DNA"/>
</dbReference>
<proteinExistence type="predicted"/>
<protein>
    <submittedName>
        <fullName evidence="2">Uncharacterized protein</fullName>
    </submittedName>
</protein>